<reference evidence="1 2" key="2">
    <citation type="submission" date="2011-11" db="EMBL/GenBank/DDBJ databases">
        <authorList>
            <consortium name="US DOE Joint Genome Institute"/>
            <person name="Lucas S."/>
            <person name="Han J."/>
            <person name="Lapidus A."/>
            <person name="Cheng J.-F."/>
            <person name="Goodwin L."/>
            <person name="Pitluck S."/>
            <person name="Peters L."/>
            <person name="Ovchinnikova G."/>
            <person name="Zhang X."/>
            <person name="Detter J.C."/>
            <person name="Han C."/>
            <person name="Tapia R."/>
            <person name="Land M."/>
            <person name="Hauser L."/>
            <person name="Kyrpides N."/>
            <person name="Ivanova N."/>
            <person name="Pagani I."/>
            <person name="Vogl K."/>
            <person name="Liu Z."/>
            <person name="Overmann J."/>
            <person name="Frigaard N.-U."/>
            <person name="Bryant D."/>
            <person name="Woyke T."/>
        </authorList>
    </citation>
    <scope>NUCLEOTIDE SEQUENCE [LARGE SCALE GENOMIC DNA]</scope>
    <source>
        <strain evidence="1 2">970</strain>
    </source>
</reference>
<evidence type="ECO:0000313" key="1">
    <source>
        <dbReference type="EMBL" id="EIC19787.1"/>
    </source>
</evidence>
<dbReference type="HOGENOM" id="CLU_139003_0_1_6"/>
<proteinExistence type="predicted"/>
<dbReference type="Proteomes" id="UP000002964">
    <property type="component" value="Unassembled WGS sequence"/>
</dbReference>
<evidence type="ECO:0000313" key="2">
    <source>
        <dbReference type="Proteomes" id="UP000002964"/>
    </source>
</evidence>
<accession>H8Z702</accession>
<dbReference type="OrthoDB" id="9797093at2"/>
<dbReference type="RefSeq" id="WP_009150190.1">
    <property type="nucleotide sequence ID" value="NZ_CP121471.1"/>
</dbReference>
<reference evidence="2" key="1">
    <citation type="submission" date="2011-06" db="EMBL/GenBank/DDBJ databases">
        <authorList>
            <consortium name="US DOE Joint Genome Institute (JGI-PGF)"/>
            <person name="Lucas S."/>
            <person name="Han J."/>
            <person name="Lapidus A."/>
            <person name="Cheng J.-F."/>
            <person name="Goodwin L."/>
            <person name="Pitluck S."/>
            <person name="Peters L."/>
            <person name="Land M.L."/>
            <person name="Hauser L."/>
            <person name="Vogl K."/>
            <person name="Liu Z."/>
            <person name="Overmann J."/>
            <person name="Frigaard N.-U."/>
            <person name="Bryant D.A."/>
            <person name="Woyke T.J."/>
        </authorList>
    </citation>
    <scope>NUCLEOTIDE SEQUENCE [LARGE SCALE GENOMIC DNA]</scope>
    <source>
        <strain evidence="2">970</strain>
    </source>
</reference>
<gene>
    <name evidence="1" type="ORF">Thi970DRAFT_03385</name>
</gene>
<dbReference type="AlphaFoldDB" id="H8Z702"/>
<dbReference type="eggNOG" id="COG4679">
    <property type="taxonomic scope" value="Bacteria"/>
</dbReference>
<protein>
    <submittedName>
        <fullName evidence="1">Phage-related protein</fullName>
    </submittedName>
</protein>
<keyword evidence="2" id="KW-1185">Reference proteome</keyword>
<name>H8Z702_9GAMM</name>
<organism evidence="1 2">
    <name type="scientific">Thiorhodovibrio frisius</name>
    <dbReference type="NCBI Taxonomy" id="631362"/>
    <lineage>
        <taxon>Bacteria</taxon>
        <taxon>Pseudomonadati</taxon>
        <taxon>Pseudomonadota</taxon>
        <taxon>Gammaproteobacteria</taxon>
        <taxon>Chromatiales</taxon>
        <taxon>Chromatiaceae</taxon>
        <taxon>Thiorhodovibrio</taxon>
    </lineage>
</organism>
<dbReference type="STRING" id="631362.Thi970DRAFT_03385"/>
<dbReference type="InterPro" id="IPR009241">
    <property type="entry name" value="HigB-like"/>
</dbReference>
<dbReference type="Pfam" id="PF05973">
    <property type="entry name" value="Gp49"/>
    <property type="match status" value="1"/>
</dbReference>
<sequence length="107" mass="11879">MKPLRFLGSSLDDLREMPAPVRQALGVELMTVQYGGLPSDFKPISSVGAGAYEIRHRDANGAFRVIYVAKQADAIYVLHAFQKKTRTTRKTDIDLAAKRYKLIGEAP</sequence>
<dbReference type="EMBL" id="JH603170">
    <property type="protein sequence ID" value="EIC19787.1"/>
    <property type="molecule type" value="Genomic_DNA"/>
</dbReference>